<evidence type="ECO:0000256" key="1">
    <source>
        <dbReference type="SAM" id="MobiDB-lite"/>
    </source>
</evidence>
<dbReference type="KEGG" id="cmax:111489546"/>
<reference evidence="3" key="1">
    <citation type="submission" date="2025-08" db="UniProtKB">
        <authorList>
            <consortium name="RefSeq"/>
        </authorList>
    </citation>
    <scope>IDENTIFICATION</scope>
    <source>
        <tissue evidence="3">Young leaves</tissue>
    </source>
</reference>
<dbReference type="PANTHER" id="PTHR34778">
    <property type="entry name" value="OS02G0580700 PROTEIN"/>
    <property type="match status" value="1"/>
</dbReference>
<dbReference type="AlphaFoldDB" id="A0A6J1JWS2"/>
<accession>A0A6J1JWS2</accession>
<feature type="region of interest" description="Disordered" evidence="1">
    <location>
        <begin position="363"/>
        <end position="383"/>
    </location>
</feature>
<feature type="region of interest" description="Disordered" evidence="1">
    <location>
        <begin position="110"/>
        <end position="130"/>
    </location>
</feature>
<gene>
    <name evidence="3" type="primary">LOC111489546</name>
</gene>
<feature type="region of interest" description="Disordered" evidence="1">
    <location>
        <begin position="267"/>
        <end position="338"/>
    </location>
</feature>
<dbReference type="GeneID" id="111489546"/>
<keyword evidence="2" id="KW-1185">Reference proteome</keyword>
<feature type="region of interest" description="Disordered" evidence="1">
    <location>
        <begin position="169"/>
        <end position="191"/>
    </location>
</feature>
<dbReference type="OrthoDB" id="657513at2759"/>
<dbReference type="PANTHER" id="PTHR34778:SF6">
    <property type="entry name" value="SHUGOSHIN C-TERMINAL DOMAIN-CONTAINING PROTEIN"/>
    <property type="match status" value="1"/>
</dbReference>
<dbReference type="Proteomes" id="UP000504608">
    <property type="component" value="Unplaced"/>
</dbReference>
<sequence length="476" mass="53687">MDDEHRKTVALKKAYADIILNTVKEAAARVMVSERKALCLQQDLCSVKDEAHRMLLRLKNMIDSKTRETEIASLCHRKKVEELEAQFHGAEDVIADLRIKLKEVQSQLEKEKKDNTFSSQSTLQPDSSCPFSSELQAVSSNLKNTKMEQIAQAMSKSVPKSIEQSSVSQVDIVHSHDSDSTSTVVRTKEHRLSRKRCPQRIHALERNFLDYSLSSGVDVKDSQVLEENEPLVKRRDKEERGLSTRTGKTDIRKNVHDAVLNRSVKIHTSRRTSGPHLKVGDVSSDKSEYQPSLMADSGNVTQNSCLPEEHKIDSYKDASGNSNGGQPKGNMKRGILNGHLPDQPINPCDMSVVLSPCRTSINQVNDNGKSGEDHSNTTKHQRKMKKLNCLDTGLTSTDKKMMIRCTRQSKRKREAMGISDENISPGKSNGKKWLGEKLKFESEFERSDLIKESTKESRHLSQVARQLVSLSRERWQ</sequence>
<dbReference type="RefSeq" id="XP_022993601.1">
    <property type="nucleotide sequence ID" value="XM_023137833.1"/>
</dbReference>
<feature type="region of interest" description="Disordered" evidence="1">
    <location>
        <begin position="407"/>
        <end position="430"/>
    </location>
</feature>
<feature type="compositionally biased region" description="Polar residues" evidence="1">
    <location>
        <begin position="116"/>
        <end position="130"/>
    </location>
</feature>
<feature type="compositionally biased region" description="Basic and acidic residues" evidence="1">
    <location>
        <begin position="307"/>
        <end position="316"/>
    </location>
</feature>
<evidence type="ECO:0000313" key="2">
    <source>
        <dbReference type="Proteomes" id="UP000504608"/>
    </source>
</evidence>
<protein>
    <submittedName>
        <fullName evidence="3">Uncharacterized protein LOC111489546 isoform X1</fullName>
    </submittedName>
</protein>
<evidence type="ECO:0000313" key="3">
    <source>
        <dbReference type="RefSeq" id="XP_022993601.1"/>
    </source>
</evidence>
<name>A0A6J1JWS2_CUCMA</name>
<organism evidence="2 3">
    <name type="scientific">Cucurbita maxima</name>
    <name type="common">Pumpkin</name>
    <name type="synonym">Winter squash</name>
    <dbReference type="NCBI Taxonomy" id="3661"/>
    <lineage>
        <taxon>Eukaryota</taxon>
        <taxon>Viridiplantae</taxon>
        <taxon>Streptophyta</taxon>
        <taxon>Embryophyta</taxon>
        <taxon>Tracheophyta</taxon>
        <taxon>Spermatophyta</taxon>
        <taxon>Magnoliopsida</taxon>
        <taxon>eudicotyledons</taxon>
        <taxon>Gunneridae</taxon>
        <taxon>Pentapetalae</taxon>
        <taxon>rosids</taxon>
        <taxon>fabids</taxon>
        <taxon>Cucurbitales</taxon>
        <taxon>Cucurbitaceae</taxon>
        <taxon>Cucurbiteae</taxon>
        <taxon>Cucurbita</taxon>
    </lineage>
</organism>
<proteinExistence type="predicted"/>